<dbReference type="SUPFAM" id="SSF49265">
    <property type="entry name" value="Fibronectin type III"/>
    <property type="match status" value="1"/>
</dbReference>
<dbReference type="Gene3D" id="2.60.40.10">
    <property type="entry name" value="Immunoglobulins"/>
    <property type="match status" value="1"/>
</dbReference>
<proteinExistence type="predicted"/>
<dbReference type="PANTHER" id="PTHR46877:SF7">
    <property type="entry name" value="EPHRIN TYPE-A RECEPTOR 8"/>
    <property type="match status" value="1"/>
</dbReference>
<keyword evidence="11" id="KW-1185">Reference proteome</keyword>
<sequence length="138" mass="15700">DNEEQSYSTLKTKNTSAVVSGLKPGTKYIFQVRARTSAGCGRFSQNIEIQTGKAAPLRYNTMTIIWISMALVSGLVTFLAIIICRKRQGYTLPHYPSLLCVEHFLYATVSLYVTLCLTEYSVHFISYCLCHRYWLQVK</sequence>
<evidence type="ECO:0000313" key="10">
    <source>
        <dbReference type="EMBL" id="MEQ2300217.1"/>
    </source>
</evidence>
<dbReference type="PRINTS" id="PR00014">
    <property type="entry name" value="FNTYPEIII"/>
</dbReference>
<dbReference type="InterPro" id="IPR003961">
    <property type="entry name" value="FN3_dom"/>
</dbReference>
<feature type="non-terminal residue" evidence="10">
    <location>
        <position position="1"/>
    </location>
</feature>
<dbReference type="Proteomes" id="UP001469553">
    <property type="component" value="Unassembled WGS sequence"/>
</dbReference>
<evidence type="ECO:0000256" key="1">
    <source>
        <dbReference type="ARBA" id="ARBA00004167"/>
    </source>
</evidence>
<dbReference type="InterPro" id="IPR050449">
    <property type="entry name" value="Ephrin_rcpt_TKs"/>
</dbReference>
<keyword evidence="2 8" id="KW-0812">Transmembrane</keyword>
<keyword evidence="3" id="KW-0547">Nucleotide-binding</keyword>
<evidence type="ECO:0000313" key="11">
    <source>
        <dbReference type="Proteomes" id="UP001469553"/>
    </source>
</evidence>
<dbReference type="EMBL" id="JAHRIP010049121">
    <property type="protein sequence ID" value="MEQ2300217.1"/>
    <property type="molecule type" value="Genomic_DNA"/>
</dbReference>
<dbReference type="Pfam" id="PF00041">
    <property type="entry name" value="fn3"/>
    <property type="match status" value="1"/>
</dbReference>
<feature type="domain" description="Fibronectin type-III" evidence="9">
    <location>
        <begin position="1"/>
        <end position="54"/>
    </location>
</feature>
<keyword evidence="5 8" id="KW-1133">Transmembrane helix</keyword>
<dbReference type="CDD" id="cd00063">
    <property type="entry name" value="FN3"/>
    <property type="match status" value="1"/>
</dbReference>
<accession>A0ABV0Z2U1</accession>
<reference evidence="10 11" key="1">
    <citation type="submission" date="2021-06" db="EMBL/GenBank/DDBJ databases">
        <authorList>
            <person name="Palmer J.M."/>
        </authorList>
    </citation>
    <scope>NUCLEOTIDE SEQUENCE [LARGE SCALE GENOMIC DNA]</scope>
    <source>
        <strain evidence="10 11">AS_MEX2019</strain>
        <tissue evidence="10">Muscle</tissue>
    </source>
</reference>
<dbReference type="PROSITE" id="PS50853">
    <property type="entry name" value="FN3"/>
    <property type="match status" value="1"/>
</dbReference>
<feature type="transmembrane region" description="Helical" evidence="8">
    <location>
        <begin position="103"/>
        <end position="130"/>
    </location>
</feature>
<evidence type="ECO:0000256" key="4">
    <source>
        <dbReference type="ARBA" id="ARBA00022840"/>
    </source>
</evidence>
<comment type="subcellular location">
    <subcellularLocation>
        <location evidence="1">Membrane</location>
        <topology evidence="1">Single-pass membrane protein</topology>
    </subcellularLocation>
</comment>
<evidence type="ECO:0000256" key="8">
    <source>
        <dbReference type="SAM" id="Phobius"/>
    </source>
</evidence>
<keyword evidence="7 10" id="KW-0675">Receptor</keyword>
<gene>
    <name evidence="10" type="primary">EPHA8</name>
    <name evidence="10" type="ORF">AMECASPLE_023051</name>
</gene>
<protein>
    <submittedName>
        <fullName evidence="10">Ephrin type-A receptor 8</fullName>
    </submittedName>
</protein>
<evidence type="ECO:0000256" key="5">
    <source>
        <dbReference type="ARBA" id="ARBA00022989"/>
    </source>
</evidence>
<organism evidence="10 11">
    <name type="scientific">Ameca splendens</name>
    <dbReference type="NCBI Taxonomy" id="208324"/>
    <lineage>
        <taxon>Eukaryota</taxon>
        <taxon>Metazoa</taxon>
        <taxon>Chordata</taxon>
        <taxon>Craniata</taxon>
        <taxon>Vertebrata</taxon>
        <taxon>Euteleostomi</taxon>
        <taxon>Actinopterygii</taxon>
        <taxon>Neopterygii</taxon>
        <taxon>Teleostei</taxon>
        <taxon>Neoteleostei</taxon>
        <taxon>Acanthomorphata</taxon>
        <taxon>Ovalentaria</taxon>
        <taxon>Atherinomorphae</taxon>
        <taxon>Cyprinodontiformes</taxon>
        <taxon>Goodeidae</taxon>
        <taxon>Ameca</taxon>
    </lineage>
</organism>
<keyword evidence="6 8" id="KW-0472">Membrane</keyword>
<dbReference type="PANTHER" id="PTHR46877">
    <property type="entry name" value="EPH RECEPTOR A5"/>
    <property type="match status" value="1"/>
</dbReference>
<evidence type="ECO:0000259" key="9">
    <source>
        <dbReference type="PROSITE" id="PS50853"/>
    </source>
</evidence>
<evidence type="ECO:0000256" key="3">
    <source>
        <dbReference type="ARBA" id="ARBA00022741"/>
    </source>
</evidence>
<dbReference type="InterPro" id="IPR013783">
    <property type="entry name" value="Ig-like_fold"/>
</dbReference>
<keyword evidence="4" id="KW-0067">ATP-binding</keyword>
<feature type="transmembrane region" description="Helical" evidence="8">
    <location>
        <begin position="63"/>
        <end position="83"/>
    </location>
</feature>
<dbReference type="InterPro" id="IPR036116">
    <property type="entry name" value="FN3_sf"/>
</dbReference>
<evidence type="ECO:0000256" key="7">
    <source>
        <dbReference type="ARBA" id="ARBA00023170"/>
    </source>
</evidence>
<name>A0ABV0Z2U1_9TELE</name>
<evidence type="ECO:0000256" key="2">
    <source>
        <dbReference type="ARBA" id="ARBA00022692"/>
    </source>
</evidence>
<comment type="caution">
    <text evidence="10">The sequence shown here is derived from an EMBL/GenBank/DDBJ whole genome shotgun (WGS) entry which is preliminary data.</text>
</comment>
<evidence type="ECO:0000256" key="6">
    <source>
        <dbReference type="ARBA" id="ARBA00023136"/>
    </source>
</evidence>